<gene>
    <name evidence="2" type="ORF">M513_12521</name>
    <name evidence="3" type="ORF">M514_12521</name>
</gene>
<dbReference type="EMBL" id="KL363362">
    <property type="protein sequence ID" value="KFD46587.1"/>
    <property type="molecule type" value="Genomic_DNA"/>
</dbReference>
<organism evidence="3">
    <name type="scientific">Trichuris suis</name>
    <name type="common">pig whipworm</name>
    <dbReference type="NCBI Taxonomy" id="68888"/>
    <lineage>
        <taxon>Eukaryota</taxon>
        <taxon>Metazoa</taxon>
        <taxon>Ecdysozoa</taxon>
        <taxon>Nematoda</taxon>
        <taxon>Enoplea</taxon>
        <taxon>Dorylaimia</taxon>
        <taxon>Trichinellida</taxon>
        <taxon>Trichuridae</taxon>
        <taxon>Trichuris</taxon>
    </lineage>
</organism>
<evidence type="ECO:0000313" key="4">
    <source>
        <dbReference type="Proteomes" id="UP000030764"/>
    </source>
</evidence>
<keyword evidence="4" id="KW-1185">Reference proteome</keyword>
<evidence type="ECO:0000256" key="1">
    <source>
        <dbReference type="SAM" id="MobiDB-lite"/>
    </source>
</evidence>
<dbReference type="EMBL" id="KL367609">
    <property type="protein sequence ID" value="KFD61822.1"/>
    <property type="molecule type" value="Genomic_DNA"/>
</dbReference>
<proteinExistence type="predicted"/>
<sequence>MWLHGCNASYIGETGNTLFDRFNQHTLNVVTYRNAERGLNGEPTTGPGRPPTVDPRKAIAKGSKPP</sequence>
<accession>A0A085MX76</accession>
<protein>
    <submittedName>
        <fullName evidence="3">Uncharacterized protein</fullName>
    </submittedName>
</protein>
<evidence type="ECO:0000313" key="2">
    <source>
        <dbReference type="EMBL" id="KFD46587.1"/>
    </source>
</evidence>
<feature type="region of interest" description="Disordered" evidence="1">
    <location>
        <begin position="34"/>
        <end position="66"/>
    </location>
</feature>
<reference evidence="3 4" key="1">
    <citation type="journal article" date="2014" name="Nat. Genet.">
        <title>Genome and transcriptome of the porcine whipworm Trichuris suis.</title>
        <authorList>
            <person name="Jex A.R."/>
            <person name="Nejsum P."/>
            <person name="Schwarz E.M."/>
            <person name="Hu L."/>
            <person name="Young N.D."/>
            <person name="Hall R.S."/>
            <person name="Korhonen P.K."/>
            <person name="Liao S."/>
            <person name="Thamsborg S."/>
            <person name="Xia J."/>
            <person name="Xu P."/>
            <person name="Wang S."/>
            <person name="Scheerlinck J.P."/>
            <person name="Hofmann A."/>
            <person name="Sternberg P.W."/>
            <person name="Wang J."/>
            <person name="Gasser R.B."/>
        </authorList>
    </citation>
    <scope>NUCLEOTIDE SEQUENCE [LARGE SCALE GENOMIC DNA]</scope>
    <source>
        <strain evidence="3">DCEP-RM93F</strain>
        <strain evidence="2">DCEP-RM93M</strain>
    </source>
</reference>
<name>A0A085MX76_9BILA</name>
<dbReference type="Proteomes" id="UP000030764">
    <property type="component" value="Unassembled WGS sequence"/>
</dbReference>
<evidence type="ECO:0000313" key="3">
    <source>
        <dbReference type="EMBL" id="KFD61822.1"/>
    </source>
</evidence>
<dbReference type="AlphaFoldDB" id="A0A085MX76"/>
<dbReference type="Proteomes" id="UP000030758">
    <property type="component" value="Unassembled WGS sequence"/>
</dbReference>